<keyword evidence="2" id="KW-1185">Reference proteome</keyword>
<dbReference type="GO" id="GO:0016787">
    <property type="term" value="F:hydrolase activity"/>
    <property type="evidence" value="ECO:0007669"/>
    <property type="project" value="UniProtKB-KW"/>
</dbReference>
<dbReference type="PIRSF" id="PIRSF000709">
    <property type="entry name" value="6PFK_2-Ptase"/>
    <property type="match status" value="1"/>
</dbReference>
<dbReference type="InterPro" id="IPR029033">
    <property type="entry name" value="His_PPase_superfam"/>
</dbReference>
<dbReference type="PANTHER" id="PTHR48100">
    <property type="entry name" value="BROAD-SPECIFICITY PHOSPHATASE YOR283W-RELATED"/>
    <property type="match status" value="1"/>
</dbReference>
<evidence type="ECO:0000313" key="1">
    <source>
        <dbReference type="EMBL" id="WIF99598.1"/>
    </source>
</evidence>
<evidence type="ECO:0000313" key="2">
    <source>
        <dbReference type="Proteomes" id="UP001236652"/>
    </source>
</evidence>
<dbReference type="InterPro" id="IPR050275">
    <property type="entry name" value="PGM_Phosphatase"/>
</dbReference>
<dbReference type="PANTHER" id="PTHR48100:SF1">
    <property type="entry name" value="HISTIDINE PHOSPHATASE FAMILY PROTEIN-RELATED"/>
    <property type="match status" value="1"/>
</dbReference>
<accession>A0ABY8V2C4</accession>
<dbReference type="Proteomes" id="UP001236652">
    <property type="component" value="Chromosome"/>
</dbReference>
<dbReference type="SUPFAM" id="SSF53254">
    <property type="entry name" value="Phosphoglycerate mutase-like"/>
    <property type="match status" value="1"/>
</dbReference>
<dbReference type="Gene3D" id="3.40.50.1240">
    <property type="entry name" value="Phosphoglycerate mutase-like"/>
    <property type="match status" value="1"/>
</dbReference>
<organism evidence="1 2">
    <name type="scientific">Pontibacillus chungwhensis</name>
    <dbReference type="NCBI Taxonomy" id="265426"/>
    <lineage>
        <taxon>Bacteria</taxon>
        <taxon>Bacillati</taxon>
        <taxon>Bacillota</taxon>
        <taxon>Bacilli</taxon>
        <taxon>Bacillales</taxon>
        <taxon>Bacillaceae</taxon>
        <taxon>Pontibacillus</taxon>
    </lineage>
</organism>
<proteinExistence type="predicted"/>
<gene>
    <name evidence="1" type="ORF">QNI29_08050</name>
</gene>
<protein>
    <submittedName>
        <fullName evidence="1">Histidine phosphatase family protein</fullName>
        <ecNumber evidence="1">3.1.3.-</ecNumber>
    </submittedName>
</protein>
<dbReference type="SMART" id="SM00855">
    <property type="entry name" value="PGAM"/>
    <property type="match status" value="1"/>
</dbReference>
<sequence length="182" mass="20906">MVKQLYIVRHCKAQGQESEAPLTAEGQAEALALRSFFQQKRVDRIISSPFKRAIQSIEPLAAERGVAIEEDHRLKERELSDRPLSDWLEKLERTYSDKNLAYSGGESSHAATERAKAVIDERMQQDEEAVLLVTHGNLMSLILGEYIENFGFGEWKKLSNPDVYRINIESRSAERIWKEGEW</sequence>
<reference evidence="1 2" key="1">
    <citation type="submission" date="2023-05" db="EMBL/GenBank/DDBJ databases">
        <title>Comparative genomics reveals the evidence of polycyclic aromatic hydrocarbons degradation in moderately halophilic genus Pontibacillus.</title>
        <authorList>
            <person name="Yang H."/>
            <person name="Qian Z."/>
        </authorList>
    </citation>
    <scope>NUCLEOTIDE SEQUENCE [LARGE SCALE GENOMIC DNA]</scope>
    <source>
        <strain evidence="2">HN14</strain>
    </source>
</reference>
<dbReference type="EC" id="3.1.3.-" evidence="1"/>
<name>A0ABY8V2C4_9BACI</name>
<dbReference type="InterPro" id="IPR013078">
    <property type="entry name" value="His_Pase_superF_clade-1"/>
</dbReference>
<dbReference type="Pfam" id="PF00300">
    <property type="entry name" value="His_Phos_1"/>
    <property type="match status" value="1"/>
</dbReference>
<dbReference type="RefSeq" id="WP_231415911.1">
    <property type="nucleotide sequence ID" value="NZ_CP126446.1"/>
</dbReference>
<keyword evidence="1" id="KW-0378">Hydrolase</keyword>
<dbReference type="EMBL" id="CP126446">
    <property type="protein sequence ID" value="WIF99598.1"/>
    <property type="molecule type" value="Genomic_DNA"/>
</dbReference>
<dbReference type="CDD" id="cd07067">
    <property type="entry name" value="HP_PGM_like"/>
    <property type="match status" value="1"/>
</dbReference>